<dbReference type="AlphaFoldDB" id="A0AAD1RAU4"/>
<comment type="similarity">
    <text evidence="5">Belongs to the 'GDSL' lipolytic enzyme family. IAH1 subfamily.</text>
</comment>
<dbReference type="EC" id="3.1.1.47" evidence="1"/>
<evidence type="ECO:0000313" key="11">
    <source>
        <dbReference type="Proteomes" id="UP001295444"/>
    </source>
</evidence>
<comment type="catalytic activity">
    <reaction evidence="7">
        <text>1-O-hexadecyl-2-acetyl-sn-glycero-3-phosphate + H2O = 1-O-hexadecyl-sn-glycero-3-phosphate + acetate + H(+)</text>
        <dbReference type="Rhea" id="RHEA:41704"/>
        <dbReference type="ChEBI" id="CHEBI:15377"/>
        <dbReference type="ChEBI" id="CHEBI:15378"/>
        <dbReference type="ChEBI" id="CHEBI:30089"/>
        <dbReference type="ChEBI" id="CHEBI:77580"/>
        <dbReference type="ChEBI" id="CHEBI:78385"/>
    </reaction>
    <physiologicalReaction direction="left-to-right" evidence="7">
        <dbReference type="Rhea" id="RHEA:41705"/>
    </physiologicalReaction>
</comment>
<proteinExistence type="inferred from homology"/>
<evidence type="ECO:0000256" key="7">
    <source>
        <dbReference type="ARBA" id="ARBA00035804"/>
    </source>
</evidence>
<feature type="domain" description="SGNH hydrolase-type esterase" evidence="9">
    <location>
        <begin position="9"/>
        <end position="196"/>
    </location>
</feature>
<dbReference type="EMBL" id="OW240913">
    <property type="protein sequence ID" value="CAH2246182.1"/>
    <property type="molecule type" value="Genomic_DNA"/>
</dbReference>
<evidence type="ECO:0000256" key="3">
    <source>
        <dbReference type="ARBA" id="ARBA00023721"/>
    </source>
</evidence>
<dbReference type="InterPro" id="IPR013830">
    <property type="entry name" value="SGNH_hydro"/>
</dbReference>
<protein>
    <recommendedName>
        <fullName evidence="6">Isoamyl acetate-hydrolyzing esterase 1 homolog</fullName>
        <ecNumber evidence="1">3.1.1.47</ecNumber>
    </recommendedName>
</protein>
<keyword evidence="11" id="KW-1185">Reference proteome</keyword>
<dbReference type="GO" id="GO:0016788">
    <property type="term" value="F:hydrolase activity, acting on ester bonds"/>
    <property type="evidence" value="ECO:0007669"/>
    <property type="project" value="InterPro"/>
</dbReference>
<evidence type="ECO:0000259" key="9">
    <source>
        <dbReference type="Pfam" id="PF13472"/>
    </source>
</evidence>
<dbReference type="Pfam" id="PF13472">
    <property type="entry name" value="Lipase_GDSL_2"/>
    <property type="match status" value="1"/>
</dbReference>
<dbReference type="PANTHER" id="PTHR14209">
    <property type="entry name" value="ISOAMYL ACETATE-HYDROLYZING ESTERASE 1"/>
    <property type="match status" value="1"/>
</dbReference>
<dbReference type="FunFam" id="3.40.50.1110:FF:000002">
    <property type="entry name" value="isoamyl acetate-hydrolyzing esterase 1 homolog"/>
    <property type="match status" value="1"/>
</dbReference>
<dbReference type="PANTHER" id="PTHR14209:SF19">
    <property type="entry name" value="ISOAMYL ACETATE-HYDROLYZING ESTERASE 1 HOMOLOG"/>
    <property type="match status" value="1"/>
</dbReference>
<keyword evidence="2" id="KW-0378">Hydrolase</keyword>
<dbReference type="CDD" id="cd01838">
    <property type="entry name" value="Isoamyl_acetate_hydrolase_like"/>
    <property type="match status" value="1"/>
</dbReference>
<dbReference type="SUPFAM" id="SSF52266">
    <property type="entry name" value="SGNH hydrolase"/>
    <property type="match status" value="1"/>
</dbReference>
<dbReference type="Proteomes" id="UP001295444">
    <property type="component" value="Chromosome 02"/>
</dbReference>
<gene>
    <name evidence="10" type="ORF">PECUL_23A008983</name>
</gene>
<evidence type="ECO:0000313" key="10">
    <source>
        <dbReference type="EMBL" id="CAH2246182.1"/>
    </source>
</evidence>
<name>A0AAD1RAU4_PELCU</name>
<comment type="function">
    <text evidence="4">Probable lipase.</text>
</comment>
<evidence type="ECO:0000256" key="5">
    <source>
        <dbReference type="ARBA" id="ARBA00025755"/>
    </source>
</evidence>
<dbReference type="InterPro" id="IPR045136">
    <property type="entry name" value="Iah1-like"/>
</dbReference>
<accession>A0AAD1RAU4</accession>
<dbReference type="InterPro" id="IPR036514">
    <property type="entry name" value="SGNH_hydro_sf"/>
</dbReference>
<comment type="catalytic activity">
    <reaction evidence="8">
        <text>a 1-O-alkyl-2-acetyl-sn-glycero-3-phosphocholine + H2O = a 1-O-alkyl-sn-glycero-3-phosphocholine + acetate + H(+)</text>
        <dbReference type="Rhea" id="RHEA:17777"/>
        <dbReference type="ChEBI" id="CHEBI:15377"/>
        <dbReference type="ChEBI" id="CHEBI:15378"/>
        <dbReference type="ChEBI" id="CHEBI:30089"/>
        <dbReference type="ChEBI" id="CHEBI:30909"/>
        <dbReference type="ChEBI" id="CHEBI:36707"/>
        <dbReference type="EC" id="3.1.1.47"/>
    </reaction>
    <physiologicalReaction direction="left-to-right" evidence="8">
        <dbReference type="Rhea" id="RHEA:17778"/>
    </physiologicalReaction>
</comment>
<dbReference type="Gene3D" id="3.40.50.1110">
    <property type="entry name" value="SGNH hydrolase"/>
    <property type="match status" value="1"/>
</dbReference>
<evidence type="ECO:0000256" key="2">
    <source>
        <dbReference type="ARBA" id="ARBA00022801"/>
    </source>
</evidence>
<evidence type="ECO:0000256" key="1">
    <source>
        <dbReference type="ARBA" id="ARBA00013201"/>
    </source>
</evidence>
<organism evidence="10 11">
    <name type="scientific">Pelobates cultripes</name>
    <name type="common">Western spadefoot toad</name>
    <dbReference type="NCBI Taxonomy" id="61616"/>
    <lineage>
        <taxon>Eukaryota</taxon>
        <taxon>Metazoa</taxon>
        <taxon>Chordata</taxon>
        <taxon>Craniata</taxon>
        <taxon>Vertebrata</taxon>
        <taxon>Euteleostomi</taxon>
        <taxon>Amphibia</taxon>
        <taxon>Batrachia</taxon>
        <taxon>Anura</taxon>
        <taxon>Pelobatoidea</taxon>
        <taxon>Pelobatidae</taxon>
        <taxon>Pelobates</taxon>
    </lineage>
</organism>
<sequence length="240" mass="27096">MISWPRIVLFGDSITQFAFETNGWGSILANKLIRKCDVINRGLSGYNTRWAKLILPKLVSKGCHAGNTAAVTIFFGANDSSLKEENPQQHIPLEEYADNLRSMIQYLKSIDITGDRIILITPPPLYEPAWEKECHLKGCKLNRSNERAGVYAKACIQVANECGTEILDLWTTMQEGGQDFTLYLSDGLHLSDEGNRFVESQLWQILERKASDLPFILPYWNDVDSLNPEASLLQDKKTES</sequence>
<reference evidence="10" key="1">
    <citation type="submission" date="2022-03" db="EMBL/GenBank/DDBJ databases">
        <authorList>
            <person name="Alioto T."/>
            <person name="Alioto T."/>
            <person name="Gomez Garrido J."/>
        </authorList>
    </citation>
    <scope>NUCLEOTIDE SEQUENCE</scope>
</reference>
<evidence type="ECO:0000256" key="6">
    <source>
        <dbReference type="ARBA" id="ARBA00026152"/>
    </source>
</evidence>
<comment type="catalytic activity">
    <reaction evidence="3">
        <text>1-O-hexadecyl-2-acetyl-sn-glycero-3-phosphocholine + H2O = 1-O-hexadecyl-sn-glycero-3-phosphocholine + acetate + H(+)</text>
        <dbReference type="Rhea" id="RHEA:40479"/>
        <dbReference type="ChEBI" id="CHEBI:15377"/>
        <dbReference type="ChEBI" id="CHEBI:15378"/>
        <dbReference type="ChEBI" id="CHEBI:30089"/>
        <dbReference type="ChEBI" id="CHEBI:44811"/>
        <dbReference type="ChEBI" id="CHEBI:64496"/>
    </reaction>
    <physiologicalReaction direction="left-to-right" evidence="3">
        <dbReference type="Rhea" id="RHEA:40480"/>
    </physiologicalReaction>
</comment>
<evidence type="ECO:0000256" key="4">
    <source>
        <dbReference type="ARBA" id="ARBA00024673"/>
    </source>
</evidence>
<evidence type="ECO:0000256" key="8">
    <source>
        <dbReference type="ARBA" id="ARBA00048078"/>
    </source>
</evidence>